<feature type="domain" description="Tetrapyrrole biosynthesis uroporphyrinogen III synthase" evidence="9">
    <location>
        <begin position="325"/>
        <end position="534"/>
    </location>
</feature>
<dbReference type="NCBIfam" id="TIGR00212">
    <property type="entry name" value="hemC"/>
    <property type="match status" value="1"/>
</dbReference>
<evidence type="ECO:0000313" key="11">
    <source>
        <dbReference type="EMBL" id="QNP56406.1"/>
    </source>
</evidence>
<dbReference type="CDD" id="cd06578">
    <property type="entry name" value="HemD"/>
    <property type="match status" value="1"/>
</dbReference>
<evidence type="ECO:0000256" key="2">
    <source>
        <dbReference type="ARBA" id="ARBA00005638"/>
    </source>
</evidence>
<keyword evidence="12" id="KW-1185">Reference proteome</keyword>
<dbReference type="Proteomes" id="UP000516117">
    <property type="component" value="Chromosome"/>
</dbReference>
<comment type="similarity">
    <text evidence="2 7">Belongs to the HMBS family.</text>
</comment>
<sequence>MRLRLGTRGSALAVGQSGLVADRLRALGHEVELVRIRTGGDVERGSLTRLGTLGVFAAELRTAILDGRCDLAVHSLKDLPTAPVDGLTIAAVPARADARDALCARDGLTLAGLPSGATVGTGSPRRVAQLRALRPDLTFVDIRGNVGTRLARVAEGDLDAVVLAAAGLGRLGLGHHITDLLDIYPAPGQGALALECRADRPDLVAALARIDDAGSRAEVDAERAVLAGLGGGCAAPIAAVAHGGVLRAGVFSLDGGATVLAERPLSDTAAALLVADLLAGGAADIAVLDASRPSRLSDLHDDTSLWGGTRSLAAIRVLLPRAEGQLAEGIRAAGAEVVAHAVQRTVPRHPGRGLDGADWVTLTSAATVEALEQLGLVIPATAQVAAVGAATAAAAARHGIRVDLVPEGGEASAAALVAAFPSGSGRVVAPGSAHAGPTLADGVSAKGWAVEVVDVYTVEPLPRLPRGLVAEWSEGHFDVVVITSGSVGRAVGDLLGYRAGIRVVAFGAPTAAALRELGVDPDAVAATQDAAGVVEAIASLGEA</sequence>
<evidence type="ECO:0000259" key="10">
    <source>
        <dbReference type="Pfam" id="PF03900"/>
    </source>
</evidence>
<comment type="catalytic activity">
    <reaction evidence="6 7">
        <text>4 porphobilinogen + H2O = hydroxymethylbilane + 4 NH4(+)</text>
        <dbReference type="Rhea" id="RHEA:13185"/>
        <dbReference type="ChEBI" id="CHEBI:15377"/>
        <dbReference type="ChEBI" id="CHEBI:28938"/>
        <dbReference type="ChEBI" id="CHEBI:57845"/>
        <dbReference type="ChEBI" id="CHEBI:58126"/>
        <dbReference type="EC" id="2.5.1.61"/>
    </reaction>
</comment>
<dbReference type="PRINTS" id="PR00151">
    <property type="entry name" value="PORPHBDMNASE"/>
</dbReference>
<comment type="miscellaneous">
    <text evidence="7">The porphobilinogen subunits are added to the dipyrromethane group.</text>
</comment>
<dbReference type="Pfam" id="PF03900">
    <property type="entry name" value="Porphobil_deamC"/>
    <property type="match status" value="1"/>
</dbReference>
<dbReference type="InterPro" id="IPR036108">
    <property type="entry name" value="4pyrrol_syn_uPrphyn_synt_sf"/>
</dbReference>
<comment type="function">
    <text evidence="1 7">Tetrapolymerization of the monopyrrole PBG into the hydroxymethylbilane pre-uroporphyrinogen in several discrete steps.</text>
</comment>
<dbReference type="InterPro" id="IPR000860">
    <property type="entry name" value="HemC"/>
</dbReference>
<keyword evidence="4 7" id="KW-0808">Transferase</keyword>
<dbReference type="PANTHER" id="PTHR11557">
    <property type="entry name" value="PORPHOBILINOGEN DEAMINASE"/>
    <property type="match status" value="1"/>
</dbReference>
<dbReference type="InterPro" id="IPR003754">
    <property type="entry name" value="4pyrrol_synth_uPrphyn_synth"/>
</dbReference>
<dbReference type="SUPFAM" id="SSF53850">
    <property type="entry name" value="Periplasmic binding protein-like II"/>
    <property type="match status" value="1"/>
</dbReference>
<dbReference type="KEGG" id="tdf:H9L22_02870"/>
<dbReference type="Gene3D" id="3.40.190.10">
    <property type="entry name" value="Periplasmic binding protein-like II"/>
    <property type="match status" value="2"/>
</dbReference>
<comment type="subunit">
    <text evidence="3 7">Monomer.</text>
</comment>
<evidence type="ECO:0000256" key="6">
    <source>
        <dbReference type="ARBA" id="ARBA00048169"/>
    </source>
</evidence>
<dbReference type="Gene3D" id="3.30.160.40">
    <property type="entry name" value="Porphobilinogen deaminase, C-terminal domain"/>
    <property type="match status" value="1"/>
</dbReference>
<dbReference type="PROSITE" id="PS00533">
    <property type="entry name" value="PORPHOBILINOGEN_DEAM"/>
    <property type="match status" value="1"/>
</dbReference>
<dbReference type="EC" id="2.5.1.61" evidence="7"/>
<dbReference type="Gene3D" id="3.40.50.10090">
    <property type="match status" value="2"/>
</dbReference>
<evidence type="ECO:0000256" key="3">
    <source>
        <dbReference type="ARBA" id="ARBA00011245"/>
    </source>
</evidence>
<proteinExistence type="inferred from homology"/>
<name>A0A7H0H790_9ACTN</name>
<organism evidence="11 12">
    <name type="scientific">Tessaracoccus defluvii</name>
    <dbReference type="NCBI Taxonomy" id="1285901"/>
    <lineage>
        <taxon>Bacteria</taxon>
        <taxon>Bacillati</taxon>
        <taxon>Actinomycetota</taxon>
        <taxon>Actinomycetes</taxon>
        <taxon>Propionibacteriales</taxon>
        <taxon>Propionibacteriaceae</taxon>
        <taxon>Tessaracoccus</taxon>
    </lineage>
</organism>
<dbReference type="SUPFAM" id="SSF69618">
    <property type="entry name" value="HemD-like"/>
    <property type="match status" value="1"/>
</dbReference>
<dbReference type="InterPro" id="IPR022418">
    <property type="entry name" value="Porphobilinogen_deaminase_C"/>
</dbReference>
<comment type="cofactor">
    <cofactor evidence="7">
        <name>dipyrromethane</name>
        <dbReference type="ChEBI" id="CHEBI:60342"/>
    </cofactor>
    <text evidence="7">Binds 1 dipyrromethane group covalently.</text>
</comment>
<evidence type="ECO:0000256" key="5">
    <source>
        <dbReference type="ARBA" id="ARBA00023244"/>
    </source>
</evidence>
<dbReference type="Pfam" id="PF01379">
    <property type="entry name" value="Porphobil_deam"/>
    <property type="match status" value="1"/>
</dbReference>
<feature type="domain" description="Porphobilinogen deaminase C-terminal" evidence="10">
    <location>
        <begin position="218"/>
        <end position="255"/>
    </location>
</feature>
<keyword evidence="5 7" id="KW-0627">Porphyrin biosynthesis</keyword>
<evidence type="ECO:0000259" key="8">
    <source>
        <dbReference type="Pfam" id="PF01379"/>
    </source>
</evidence>
<dbReference type="FunFam" id="3.40.190.10:FF:000005">
    <property type="entry name" value="Porphobilinogen deaminase"/>
    <property type="match status" value="1"/>
</dbReference>
<dbReference type="HAMAP" id="MF_00260">
    <property type="entry name" value="Porphobil_deam"/>
    <property type="match status" value="1"/>
</dbReference>
<feature type="domain" description="Porphobilinogen deaminase N-terminal" evidence="8">
    <location>
        <begin position="3"/>
        <end position="203"/>
    </location>
</feature>
<evidence type="ECO:0000259" key="9">
    <source>
        <dbReference type="Pfam" id="PF02602"/>
    </source>
</evidence>
<evidence type="ECO:0000313" key="12">
    <source>
        <dbReference type="Proteomes" id="UP000516117"/>
    </source>
</evidence>
<reference evidence="11 12" key="1">
    <citation type="submission" date="2020-08" db="EMBL/GenBank/DDBJ databases">
        <title>Genome sequence of Tessaracoccus defluvii JCM 17540T.</title>
        <authorList>
            <person name="Hyun D.-W."/>
            <person name="Bae J.-W."/>
        </authorList>
    </citation>
    <scope>NUCLEOTIDE SEQUENCE [LARGE SCALE GENOMIC DNA]</scope>
    <source>
        <strain evidence="11 12">JCM 17540</strain>
    </source>
</reference>
<dbReference type="InterPro" id="IPR022417">
    <property type="entry name" value="Porphobilin_deaminase_N"/>
</dbReference>
<dbReference type="GO" id="GO:0005737">
    <property type="term" value="C:cytoplasm"/>
    <property type="evidence" value="ECO:0007669"/>
    <property type="project" value="UniProtKB-UniRule"/>
</dbReference>
<dbReference type="PANTHER" id="PTHR11557:SF0">
    <property type="entry name" value="PORPHOBILINOGEN DEAMINASE"/>
    <property type="match status" value="1"/>
</dbReference>
<accession>A0A7H0H790</accession>
<evidence type="ECO:0000256" key="4">
    <source>
        <dbReference type="ARBA" id="ARBA00022679"/>
    </source>
</evidence>
<dbReference type="GO" id="GO:0004852">
    <property type="term" value="F:uroporphyrinogen-III synthase activity"/>
    <property type="evidence" value="ECO:0007669"/>
    <property type="project" value="InterPro"/>
</dbReference>
<dbReference type="EMBL" id="CP060789">
    <property type="protein sequence ID" value="QNP56406.1"/>
    <property type="molecule type" value="Genomic_DNA"/>
</dbReference>
<dbReference type="GO" id="GO:0006782">
    <property type="term" value="P:protoporphyrinogen IX biosynthetic process"/>
    <property type="evidence" value="ECO:0007669"/>
    <property type="project" value="UniProtKB-UniRule"/>
</dbReference>
<dbReference type="AlphaFoldDB" id="A0A7H0H790"/>
<feature type="modified residue" description="S-(dipyrrolylmethanemethyl)cysteine" evidence="7">
    <location>
        <position position="233"/>
    </location>
</feature>
<dbReference type="SUPFAM" id="SSF54782">
    <property type="entry name" value="Porphobilinogen deaminase (hydroxymethylbilane synthase), C-terminal domain"/>
    <property type="match status" value="1"/>
</dbReference>
<dbReference type="InterPro" id="IPR022419">
    <property type="entry name" value="Porphobilin_deaminase_cofac_BS"/>
</dbReference>
<dbReference type="InterPro" id="IPR036803">
    <property type="entry name" value="Porphobilinogen_deaminase_C_sf"/>
</dbReference>
<evidence type="ECO:0000256" key="7">
    <source>
        <dbReference type="HAMAP-Rule" id="MF_00260"/>
    </source>
</evidence>
<evidence type="ECO:0000256" key="1">
    <source>
        <dbReference type="ARBA" id="ARBA00002869"/>
    </source>
</evidence>
<protein>
    <recommendedName>
        <fullName evidence="7">Porphobilinogen deaminase</fullName>
        <shortName evidence="7">PBG</shortName>
        <ecNumber evidence="7">2.5.1.61</ecNumber>
    </recommendedName>
    <alternativeName>
        <fullName evidence="7">Hydroxymethylbilane synthase</fullName>
        <shortName evidence="7">HMBS</shortName>
    </alternativeName>
    <alternativeName>
        <fullName evidence="7">Pre-uroporphyrinogen synthase</fullName>
    </alternativeName>
</protein>
<dbReference type="Pfam" id="PF02602">
    <property type="entry name" value="HEM4"/>
    <property type="match status" value="1"/>
</dbReference>
<gene>
    <name evidence="7 11" type="primary">hemC</name>
    <name evidence="11" type="ORF">H9L22_02870</name>
</gene>
<dbReference type="GO" id="GO:0004418">
    <property type="term" value="F:hydroxymethylbilane synthase activity"/>
    <property type="evidence" value="ECO:0007669"/>
    <property type="project" value="UniProtKB-UniRule"/>
</dbReference>